<dbReference type="EMBL" id="JAAQPH010000062">
    <property type="protein sequence ID" value="NIA72548.1"/>
    <property type="molecule type" value="Genomic_DNA"/>
</dbReference>
<name>A0A967F3W8_9PROT</name>
<accession>A0A967F3W8</accession>
<feature type="non-terminal residue" evidence="1">
    <location>
        <position position="238"/>
    </location>
</feature>
<protein>
    <submittedName>
        <fullName evidence="1">Uncharacterized protein</fullName>
    </submittedName>
</protein>
<sequence>PHKLERRGNTTWSLVEVAFADGPYLDENTVSGQTLDPSAVSGNGITITAVGHSPFVDGDVGRLIRLRPSGEPGYAIITEVVSPEQVRADVKRVFANANATGNWSLGAWSADRGHPSAVSFFEQRLVWANTRAQPQSFWMSQSGDLENMRPDSFEGGATEVQDDDGLDFTIAADQVNAIRWMSPGRQLILGTSGGEWSVTSDGPVVTPLDIQVRRESTNGSANILPVRISSIVLFVQRA</sequence>
<comment type="caution">
    <text evidence="1">The sequence shown here is derived from an EMBL/GenBank/DDBJ whole genome shotgun (WGS) entry which is preliminary data.</text>
</comment>
<gene>
    <name evidence="1" type="ORF">HBA54_28595</name>
</gene>
<evidence type="ECO:0000313" key="1">
    <source>
        <dbReference type="EMBL" id="NIA72548.1"/>
    </source>
</evidence>
<dbReference type="Proteomes" id="UP000761264">
    <property type="component" value="Unassembled WGS sequence"/>
</dbReference>
<dbReference type="AlphaFoldDB" id="A0A967F3W8"/>
<organism evidence="1 2">
    <name type="scientific">Pelagibius litoralis</name>
    <dbReference type="NCBI Taxonomy" id="374515"/>
    <lineage>
        <taxon>Bacteria</taxon>
        <taxon>Pseudomonadati</taxon>
        <taxon>Pseudomonadota</taxon>
        <taxon>Alphaproteobacteria</taxon>
        <taxon>Rhodospirillales</taxon>
        <taxon>Rhodovibrionaceae</taxon>
        <taxon>Pelagibius</taxon>
    </lineage>
</organism>
<evidence type="ECO:0000313" key="2">
    <source>
        <dbReference type="Proteomes" id="UP000761264"/>
    </source>
</evidence>
<keyword evidence="2" id="KW-1185">Reference proteome</keyword>
<reference evidence="1" key="1">
    <citation type="submission" date="2020-03" db="EMBL/GenBank/DDBJ databases">
        <title>Genome of Pelagibius litoralis DSM 21314T.</title>
        <authorList>
            <person name="Wang G."/>
        </authorList>
    </citation>
    <scope>NUCLEOTIDE SEQUENCE</scope>
    <source>
        <strain evidence="1">DSM 21314</strain>
    </source>
</reference>
<proteinExistence type="predicted"/>
<feature type="non-terminal residue" evidence="1">
    <location>
        <position position="1"/>
    </location>
</feature>